<dbReference type="Pfam" id="PF00990">
    <property type="entry name" value="GGDEF"/>
    <property type="match status" value="1"/>
</dbReference>
<dbReference type="Pfam" id="PF13426">
    <property type="entry name" value="PAS_9"/>
    <property type="match status" value="1"/>
</dbReference>
<evidence type="ECO:0000313" key="3">
    <source>
        <dbReference type="Proteomes" id="UP001500326"/>
    </source>
</evidence>
<gene>
    <name evidence="2" type="ORF">GCM10009777_12490</name>
</gene>
<dbReference type="CDD" id="cd00130">
    <property type="entry name" value="PAS"/>
    <property type="match status" value="1"/>
</dbReference>
<organism evidence="2 3">
    <name type="scientific">Microbacterium pumilum</name>
    <dbReference type="NCBI Taxonomy" id="344165"/>
    <lineage>
        <taxon>Bacteria</taxon>
        <taxon>Bacillati</taxon>
        <taxon>Actinomycetota</taxon>
        <taxon>Actinomycetes</taxon>
        <taxon>Micrococcales</taxon>
        <taxon>Microbacteriaceae</taxon>
        <taxon>Microbacterium</taxon>
    </lineage>
</organism>
<dbReference type="Proteomes" id="UP001500326">
    <property type="component" value="Unassembled WGS sequence"/>
</dbReference>
<dbReference type="InterPro" id="IPR003018">
    <property type="entry name" value="GAF"/>
</dbReference>
<dbReference type="InterPro" id="IPR052155">
    <property type="entry name" value="Biofilm_reg_signaling"/>
</dbReference>
<reference evidence="2 3" key="1">
    <citation type="journal article" date="2019" name="Int. J. Syst. Evol. Microbiol.">
        <title>The Global Catalogue of Microorganisms (GCM) 10K type strain sequencing project: providing services to taxonomists for standard genome sequencing and annotation.</title>
        <authorList>
            <consortium name="The Broad Institute Genomics Platform"/>
            <consortium name="The Broad Institute Genome Sequencing Center for Infectious Disease"/>
            <person name="Wu L."/>
            <person name="Ma J."/>
        </authorList>
    </citation>
    <scope>NUCLEOTIDE SEQUENCE [LARGE SCALE GENOMIC DNA]</scope>
    <source>
        <strain evidence="2 3">JCM 14902</strain>
    </source>
</reference>
<dbReference type="CDD" id="cd01949">
    <property type="entry name" value="GGDEF"/>
    <property type="match status" value="1"/>
</dbReference>
<dbReference type="SUPFAM" id="SSF55781">
    <property type="entry name" value="GAF domain-like"/>
    <property type="match status" value="1"/>
</dbReference>
<dbReference type="RefSeq" id="WP_344059563.1">
    <property type="nucleotide sequence ID" value="NZ_BAAAOH010000001.1"/>
</dbReference>
<dbReference type="EMBL" id="BAAAOH010000001">
    <property type="protein sequence ID" value="GAA1980545.1"/>
    <property type="molecule type" value="Genomic_DNA"/>
</dbReference>
<dbReference type="Gene3D" id="3.30.450.40">
    <property type="match status" value="1"/>
</dbReference>
<evidence type="ECO:0000259" key="1">
    <source>
        <dbReference type="PROSITE" id="PS50887"/>
    </source>
</evidence>
<dbReference type="PANTHER" id="PTHR44757:SF2">
    <property type="entry name" value="BIOFILM ARCHITECTURE MAINTENANCE PROTEIN MBAA"/>
    <property type="match status" value="1"/>
</dbReference>
<proteinExistence type="predicted"/>
<dbReference type="InterPro" id="IPR000014">
    <property type="entry name" value="PAS"/>
</dbReference>
<dbReference type="SMART" id="SM00091">
    <property type="entry name" value="PAS"/>
    <property type="match status" value="1"/>
</dbReference>
<dbReference type="InterPro" id="IPR029016">
    <property type="entry name" value="GAF-like_dom_sf"/>
</dbReference>
<protein>
    <recommendedName>
        <fullName evidence="1">GGDEF domain-containing protein</fullName>
    </recommendedName>
</protein>
<dbReference type="PANTHER" id="PTHR44757">
    <property type="entry name" value="DIGUANYLATE CYCLASE DGCP"/>
    <property type="match status" value="1"/>
</dbReference>
<dbReference type="SUPFAM" id="SSF55073">
    <property type="entry name" value="Nucleotide cyclase"/>
    <property type="match status" value="1"/>
</dbReference>
<accession>A0ABN2S568</accession>
<dbReference type="Pfam" id="PF01590">
    <property type="entry name" value="GAF"/>
    <property type="match status" value="1"/>
</dbReference>
<comment type="caution">
    <text evidence="2">The sequence shown here is derived from an EMBL/GenBank/DDBJ whole genome shotgun (WGS) entry which is preliminary data.</text>
</comment>
<dbReference type="InterPro" id="IPR035965">
    <property type="entry name" value="PAS-like_dom_sf"/>
</dbReference>
<dbReference type="InterPro" id="IPR029787">
    <property type="entry name" value="Nucleotide_cyclase"/>
</dbReference>
<dbReference type="Gene3D" id="3.30.70.270">
    <property type="match status" value="1"/>
</dbReference>
<dbReference type="InterPro" id="IPR000160">
    <property type="entry name" value="GGDEF_dom"/>
</dbReference>
<sequence>MTGPDYAKLYHQAACGLLTTSIAGVVTDVNDTLLGWTGYRASDLEGRSFTHLLDAGSQIFYETRHAQTLHLRGQLKEVALTLRRADGSRLSVLMNSVVMAGEDPPVVRTAIFDATDRLEYESELLQARRSAESSEARVRILQDVSSTFGVSVSDEDVAQAFTDVARDAFSAVETAVLLRDDDGVLQVVAGANPLAETVPPIEALRNTPLEIAVHADEADSTYPTLAAGLRQARLESLSITPLLNDTERLGLLVCFFARRREFDEQFFDLQRALGRQASQTLLRVRLQRQLEHLALHDPLTGLANRELLQRSLEAAIEQSQHAEQPLTLVFFDVDDFKSVNDRWGHRAGDAVLRELADRLRSGVRSGDVVGRIGGDEFIVICAGADREAAATIADRILVSSRAPVMVDGVALSVSMSAGVATYVPDQHSGLTGDQLLIRADGAMYQSKGSGKDRVTLDTGV</sequence>
<keyword evidence="3" id="KW-1185">Reference proteome</keyword>
<name>A0ABN2S568_9MICO</name>
<dbReference type="NCBIfam" id="TIGR00229">
    <property type="entry name" value="sensory_box"/>
    <property type="match status" value="1"/>
</dbReference>
<dbReference type="NCBIfam" id="TIGR00254">
    <property type="entry name" value="GGDEF"/>
    <property type="match status" value="1"/>
</dbReference>
<dbReference type="PROSITE" id="PS50887">
    <property type="entry name" value="GGDEF"/>
    <property type="match status" value="1"/>
</dbReference>
<evidence type="ECO:0000313" key="2">
    <source>
        <dbReference type="EMBL" id="GAA1980545.1"/>
    </source>
</evidence>
<feature type="domain" description="GGDEF" evidence="1">
    <location>
        <begin position="324"/>
        <end position="459"/>
    </location>
</feature>
<dbReference type="SUPFAM" id="SSF55785">
    <property type="entry name" value="PYP-like sensor domain (PAS domain)"/>
    <property type="match status" value="1"/>
</dbReference>
<dbReference type="InterPro" id="IPR043128">
    <property type="entry name" value="Rev_trsase/Diguanyl_cyclase"/>
</dbReference>
<dbReference type="Gene3D" id="3.30.450.20">
    <property type="entry name" value="PAS domain"/>
    <property type="match status" value="1"/>
</dbReference>
<dbReference type="SMART" id="SM00267">
    <property type="entry name" value="GGDEF"/>
    <property type="match status" value="1"/>
</dbReference>